<comment type="caution">
    <text evidence="1">The sequence shown here is derived from an EMBL/GenBank/DDBJ whole genome shotgun (WGS) entry which is preliminary data.</text>
</comment>
<proteinExistence type="predicted"/>
<reference evidence="1 2" key="1">
    <citation type="journal article" date="2023" name="Microb. Genom.">
        <title>Mesoterricola silvestris gen. nov., sp. nov., Mesoterricola sediminis sp. nov., Geothrix oryzae sp. nov., Geothrix edaphica sp. nov., Geothrix rubra sp. nov., and Geothrix limicola sp. nov., six novel members of Acidobacteriota isolated from soils.</title>
        <authorList>
            <person name="Weisberg A.J."/>
            <person name="Pearce E."/>
            <person name="Kramer C.G."/>
            <person name="Chang J.H."/>
            <person name="Clarke C.R."/>
        </authorList>
    </citation>
    <scope>NUCLEOTIDE SEQUENCE [LARGE SCALE GENOMIC DNA]</scope>
    <source>
        <strain evidence="1 2">ID09-01A</strain>
    </source>
</reference>
<accession>A0ABU4NZF8</accession>
<dbReference type="RefSeq" id="WP_319063961.1">
    <property type="nucleotide sequence ID" value="NZ_JARAYT010000032.1"/>
</dbReference>
<sequence>MGMYHSTYFAYGMQIPDVDPDQIEDTDLGEGIGYLLAGDYDRDMTFLTTQCKEVDLGKYAHVTPNTATDEQRTAWDEALRTAAVRLGVTPESEPGWFVVPDLS</sequence>
<dbReference type="Proteomes" id="UP001271274">
    <property type="component" value="Unassembled WGS sequence"/>
</dbReference>
<organism evidence="1 2">
    <name type="scientific">Streptomyces europaeiscabiei</name>
    <dbReference type="NCBI Taxonomy" id="146819"/>
    <lineage>
        <taxon>Bacteria</taxon>
        <taxon>Bacillati</taxon>
        <taxon>Actinomycetota</taxon>
        <taxon>Actinomycetes</taxon>
        <taxon>Kitasatosporales</taxon>
        <taxon>Streptomycetaceae</taxon>
        <taxon>Streptomyces</taxon>
    </lineage>
</organism>
<keyword evidence="2" id="KW-1185">Reference proteome</keyword>
<dbReference type="EMBL" id="JARAYU010000045">
    <property type="protein sequence ID" value="MDX3707237.1"/>
    <property type="molecule type" value="Genomic_DNA"/>
</dbReference>
<evidence type="ECO:0000313" key="1">
    <source>
        <dbReference type="EMBL" id="MDX3707237.1"/>
    </source>
</evidence>
<name>A0ABU4NZF8_9ACTN</name>
<evidence type="ECO:0000313" key="2">
    <source>
        <dbReference type="Proteomes" id="UP001271274"/>
    </source>
</evidence>
<protein>
    <submittedName>
        <fullName evidence="1">Uncharacterized protein</fullName>
    </submittedName>
</protein>
<gene>
    <name evidence="1" type="ORF">PV662_47755</name>
</gene>